<organism evidence="3 4">
    <name type="scientific">Chungangia koreensis</name>
    <dbReference type="NCBI Taxonomy" id="752657"/>
    <lineage>
        <taxon>Bacteria</taxon>
        <taxon>Bacillati</taxon>
        <taxon>Bacillota</taxon>
        <taxon>Bacilli</taxon>
        <taxon>Lactobacillales</taxon>
        <taxon>Chungangia</taxon>
    </lineage>
</organism>
<comment type="caution">
    <text evidence="3">The sequence shown here is derived from an EMBL/GenBank/DDBJ whole genome shotgun (WGS) entry which is preliminary data.</text>
</comment>
<keyword evidence="2" id="KW-1133">Transmembrane helix</keyword>
<accession>A0ABV8X7Y0</accession>
<keyword evidence="2" id="KW-0812">Transmembrane</keyword>
<keyword evidence="2" id="KW-0472">Membrane</keyword>
<dbReference type="PIRSF" id="PIRSF021383">
    <property type="entry name" value="YunB"/>
    <property type="match status" value="1"/>
</dbReference>
<feature type="region of interest" description="Disordered" evidence="1">
    <location>
        <begin position="236"/>
        <end position="256"/>
    </location>
</feature>
<gene>
    <name evidence="3" type="primary">yunB</name>
    <name evidence="3" type="ORF">ACFOZY_13195</name>
</gene>
<keyword evidence="4" id="KW-1185">Reference proteome</keyword>
<feature type="transmembrane region" description="Helical" evidence="2">
    <location>
        <begin position="12"/>
        <end position="35"/>
    </location>
</feature>
<evidence type="ECO:0000256" key="2">
    <source>
        <dbReference type="SAM" id="Phobius"/>
    </source>
</evidence>
<evidence type="ECO:0000256" key="1">
    <source>
        <dbReference type="SAM" id="MobiDB-lite"/>
    </source>
</evidence>
<evidence type="ECO:0000313" key="4">
    <source>
        <dbReference type="Proteomes" id="UP001595817"/>
    </source>
</evidence>
<proteinExistence type="predicted"/>
<sequence length="256" mass="28614">MRFPHSRRRRRWNIRLTPLIIPVLIISIGIFLVFVNTRLNPIFLEYAKVQTNKIASLVISRATNSRVTNVMDVNDIIEEVPTESSNMVTTRFNTEIINRVRADTTTLVQSHLEQAEQGNLELLPENDYEFDKDAMQEKGGIVFYVPLGQAANIPLIGNLGPKIPIRFHLIGNVESNIGTDIREFGINNAYVEVYIHMKVNVQIIIPMATTSSVVEQRIPVAIGLVKGPVPHIYTNGDSSNAPSVEVPLPLDADPPE</sequence>
<dbReference type="NCBIfam" id="TIGR02832">
    <property type="entry name" value="spo_yunB"/>
    <property type="match status" value="1"/>
</dbReference>
<evidence type="ECO:0000313" key="3">
    <source>
        <dbReference type="EMBL" id="MFC4411378.1"/>
    </source>
</evidence>
<dbReference type="EMBL" id="JBHSEC010000020">
    <property type="protein sequence ID" value="MFC4411378.1"/>
    <property type="molecule type" value="Genomic_DNA"/>
</dbReference>
<dbReference type="Pfam" id="PF09560">
    <property type="entry name" value="Spore_YunB"/>
    <property type="match status" value="1"/>
</dbReference>
<name>A0ABV8X7Y0_9LACT</name>
<dbReference type="Proteomes" id="UP001595817">
    <property type="component" value="Unassembled WGS sequence"/>
</dbReference>
<dbReference type="InterPro" id="IPR014197">
    <property type="entry name" value="Sporulation_prot_YunB"/>
</dbReference>
<protein>
    <submittedName>
        <fullName evidence="3">Sporulation protein YunB</fullName>
    </submittedName>
</protein>
<reference evidence="4" key="1">
    <citation type="journal article" date="2019" name="Int. J. Syst. Evol. Microbiol.">
        <title>The Global Catalogue of Microorganisms (GCM) 10K type strain sequencing project: providing services to taxonomists for standard genome sequencing and annotation.</title>
        <authorList>
            <consortium name="The Broad Institute Genomics Platform"/>
            <consortium name="The Broad Institute Genome Sequencing Center for Infectious Disease"/>
            <person name="Wu L."/>
            <person name="Ma J."/>
        </authorList>
    </citation>
    <scope>NUCLEOTIDE SEQUENCE [LARGE SCALE GENOMIC DNA]</scope>
    <source>
        <strain evidence="4">CCUG 59778</strain>
    </source>
</reference>